<dbReference type="EMBL" id="JAVFWL010000002">
    <property type="protein sequence ID" value="KAK6734317.1"/>
    <property type="molecule type" value="Genomic_DNA"/>
</dbReference>
<gene>
    <name evidence="2" type="primary">Necator_chrII.g5640</name>
    <name evidence="2" type="ORF">RB195_017847</name>
</gene>
<protein>
    <submittedName>
        <fullName evidence="2">Uncharacterized protein</fullName>
    </submittedName>
</protein>
<comment type="caution">
    <text evidence="2">The sequence shown here is derived from an EMBL/GenBank/DDBJ whole genome shotgun (WGS) entry which is preliminary data.</text>
</comment>
<keyword evidence="1" id="KW-0812">Transmembrane</keyword>
<evidence type="ECO:0000256" key="1">
    <source>
        <dbReference type="SAM" id="Phobius"/>
    </source>
</evidence>
<evidence type="ECO:0000313" key="2">
    <source>
        <dbReference type="EMBL" id="KAK6734317.1"/>
    </source>
</evidence>
<proteinExistence type="predicted"/>
<feature type="transmembrane region" description="Helical" evidence="1">
    <location>
        <begin position="220"/>
        <end position="246"/>
    </location>
</feature>
<keyword evidence="1" id="KW-0472">Membrane</keyword>
<accession>A0ABR1C745</accession>
<keyword evidence="1" id="KW-1133">Transmembrane helix</keyword>
<reference evidence="2 3" key="1">
    <citation type="submission" date="2023-08" db="EMBL/GenBank/DDBJ databases">
        <title>A Necator americanus chromosomal reference genome.</title>
        <authorList>
            <person name="Ilik V."/>
            <person name="Petrzelkova K.J."/>
            <person name="Pardy F."/>
            <person name="Fuh T."/>
            <person name="Niatou-Singa F.S."/>
            <person name="Gouil Q."/>
            <person name="Baker L."/>
            <person name="Ritchie M.E."/>
            <person name="Jex A.R."/>
            <person name="Gazzola D."/>
            <person name="Li H."/>
            <person name="Toshio Fujiwara R."/>
            <person name="Zhan B."/>
            <person name="Aroian R.V."/>
            <person name="Pafco B."/>
            <person name="Schwarz E.M."/>
        </authorList>
    </citation>
    <scope>NUCLEOTIDE SEQUENCE [LARGE SCALE GENOMIC DNA]</scope>
    <source>
        <strain evidence="2 3">Aroian</strain>
        <tissue evidence="2">Whole animal</tissue>
    </source>
</reference>
<keyword evidence="3" id="KW-1185">Reference proteome</keyword>
<name>A0ABR1C745_NECAM</name>
<sequence>MHVDATKLLFLTFIQDAAGKLLQINKWHEIPMEPGELATLDLNLFMSCERFSMLFASKDDELNRLKFIFDGEDLQKVDVDSPPYVEIPSPPPVFGGCREVDKKSLRIHLISRAKKLEVRLHEQVIIRPKRNSSNVVKILFPQKGACCMVRAILLKDGNALNFTLAPRKKQRPMKIRTESTVDHRLITDARIQPTPKPTTSVHEYQLISWTDVVNREWSTSFLVCSISILIVMIAMITFGFCTFIYLQTRPNSGKKIYTIED</sequence>
<dbReference type="Proteomes" id="UP001303046">
    <property type="component" value="Unassembled WGS sequence"/>
</dbReference>
<organism evidence="2 3">
    <name type="scientific">Necator americanus</name>
    <name type="common">Human hookworm</name>
    <dbReference type="NCBI Taxonomy" id="51031"/>
    <lineage>
        <taxon>Eukaryota</taxon>
        <taxon>Metazoa</taxon>
        <taxon>Ecdysozoa</taxon>
        <taxon>Nematoda</taxon>
        <taxon>Chromadorea</taxon>
        <taxon>Rhabditida</taxon>
        <taxon>Rhabditina</taxon>
        <taxon>Rhabditomorpha</taxon>
        <taxon>Strongyloidea</taxon>
        <taxon>Ancylostomatidae</taxon>
        <taxon>Bunostominae</taxon>
        <taxon>Necator</taxon>
    </lineage>
</organism>
<evidence type="ECO:0000313" key="3">
    <source>
        <dbReference type="Proteomes" id="UP001303046"/>
    </source>
</evidence>